<evidence type="ECO:0000259" key="2">
    <source>
        <dbReference type="Pfam" id="PF00534"/>
    </source>
</evidence>
<dbReference type="Pfam" id="PF00534">
    <property type="entry name" value="Glycos_transf_1"/>
    <property type="match status" value="1"/>
</dbReference>
<dbReference type="OrthoDB" id="9801609at2"/>
<dbReference type="GO" id="GO:0009103">
    <property type="term" value="P:lipopolysaccharide biosynthetic process"/>
    <property type="evidence" value="ECO:0007669"/>
    <property type="project" value="TreeGrafter"/>
</dbReference>
<dbReference type="GO" id="GO:0016757">
    <property type="term" value="F:glycosyltransferase activity"/>
    <property type="evidence" value="ECO:0007669"/>
    <property type="project" value="InterPro"/>
</dbReference>
<organism evidence="3 4">
    <name type="scientific">Sphingobacterium puteale</name>
    <dbReference type="NCBI Taxonomy" id="2420510"/>
    <lineage>
        <taxon>Bacteria</taxon>
        <taxon>Pseudomonadati</taxon>
        <taxon>Bacteroidota</taxon>
        <taxon>Sphingobacteriia</taxon>
        <taxon>Sphingobacteriales</taxon>
        <taxon>Sphingobacteriaceae</taxon>
        <taxon>Sphingobacterium</taxon>
    </lineage>
</organism>
<evidence type="ECO:0000256" key="1">
    <source>
        <dbReference type="ARBA" id="ARBA00022679"/>
    </source>
</evidence>
<dbReference type="EMBL" id="RBWS01000027">
    <property type="protein sequence ID" value="RKO68671.1"/>
    <property type="molecule type" value="Genomic_DNA"/>
</dbReference>
<dbReference type="Proteomes" id="UP000282423">
    <property type="component" value="Unassembled WGS sequence"/>
</dbReference>
<protein>
    <submittedName>
        <fullName evidence="3">Glycosyltransferase</fullName>
    </submittedName>
</protein>
<sequence length="364" mass="42265">MNFLINCSNLRLGGGIQVAHSFINELTSREENIVIVCTTEILSQIDRKIFPLNIKFIEYNIKPSLFSSNSFLDKIVKQEKIECVFTVFGPSYWRPKVKHICGYAKPHYVYKESPFFRMLSLKQRLILLIKETLHLRDFKNNSDVLVSENEDVTSKLAEMFDKKIVTVSNNHHQIYDIPKDWDRSIRYRDSKHCYLLTISANYLHKNLAIIPKVIESLINKGYFNFKFVLTINESELQISESHKNYTIFLGKVAINQCPSLYEQSDFMFLPTLLECFSASYAEAMKMGKPIITSDLTFARGICQDAAIYFDPINPDDIADKIIQLYENSSLQEELIQKGRNRLSFFLKASERANQYIQLILDKTL</sequence>
<evidence type="ECO:0000313" key="3">
    <source>
        <dbReference type="EMBL" id="RKO68671.1"/>
    </source>
</evidence>
<feature type="domain" description="Glycosyl transferase family 1" evidence="2">
    <location>
        <begin position="243"/>
        <end position="341"/>
    </location>
</feature>
<dbReference type="RefSeq" id="WP_121127118.1">
    <property type="nucleotide sequence ID" value="NZ_RBWS01000027.1"/>
</dbReference>
<dbReference type="AlphaFoldDB" id="A0A420VQP9"/>
<evidence type="ECO:0000313" key="4">
    <source>
        <dbReference type="Proteomes" id="UP000282423"/>
    </source>
</evidence>
<proteinExistence type="predicted"/>
<dbReference type="Gene3D" id="3.40.50.2000">
    <property type="entry name" value="Glycogen Phosphorylase B"/>
    <property type="match status" value="2"/>
</dbReference>
<dbReference type="SUPFAM" id="SSF53756">
    <property type="entry name" value="UDP-Glycosyltransferase/glycogen phosphorylase"/>
    <property type="match status" value="1"/>
</dbReference>
<comment type="caution">
    <text evidence="3">The sequence shown here is derived from an EMBL/GenBank/DDBJ whole genome shotgun (WGS) entry which is preliminary data.</text>
</comment>
<gene>
    <name evidence="3" type="ORF">D7322_26065</name>
</gene>
<name>A0A420VQP9_9SPHI</name>
<dbReference type="PANTHER" id="PTHR46401:SF2">
    <property type="entry name" value="GLYCOSYLTRANSFERASE WBBK-RELATED"/>
    <property type="match status" value="1"/>
</dbReference>
<reference evidence="3 4" key="1">
    <citation type="submission" date="2018-10" db="EMBL/GenBank/DDBJ databases">
        <title>Sphingobacterium sp. M05W1-28.</title>
        <authorList>
            <person name="Cai H."/>
        </authorList>
    </citation>
    <scope>NUCLEOTIDE SEQUENCE [LARGE SCALE GENOMIC DNA]</scope>
    <source>
        <strain evidence="3 4">M05W1-28</strain>
    </source>
</reference>
<dbReference type="PANTHER" id="PTHR46401">
    <property type="entry name" value="GLYCOSYLTRANSFERASE WBBK-RELATED"/>
    <property type="match status" value="1"/>
</dbReference>
<accession>A0A420VQP9</accession>
<keyword evidence="1 3" id="KW-0808">Transferase</keyword>
<dbReference type="InterPro" id="IPR001296">
    <property type="entry name" value="Glyco_trans_1"/>
</dbReference>
<keyword evidence="4" id="KW-1185">Reference proteome</keyword>